<organism evidence="2 3">
    <name type="scientific">Penicillium cataractarum</name>
    <dbReference type="NCBI Taxonomy" id="2100454"/>
    <lineage>
        <taxon>Eukaryota</taxon>
        <taxon>Fungi</taxon>
        <taxon>Dikarya</taxon>
        <taxon>Ascomycota</taxon>
        <taxon>Pezizomycotina</taxon>
        <taxon>Eurotiomycetes</taxon>
        <taxon>Eurotiomycetidae</taxon>
        <taxon>Eurotiales</taxon>
        <taxon>Aspergillaceae</taxon>
        <taxon>Penicillium</taxon>
    </lineage>
</organism>
<evidence type="ECO:0000256" key="1">
    <source>
        <dbReference type="SAM" id="MobiDB-lite"/>
    </source>
</evidence>
<comment type="caution">
    <text evidence="2">The sequence shown here is derived from an EMBL/GenBank/DDBJ whole genome shotgun (WGS) entry which is preliminary data.</text>
</comment>
<gene>
    <name evidence="2" type="ORF">N7496_008665</name>
</gene>
<dbReference type="AlphaFoldDB" id="A0A9W9V754"/>
<reference evidence="2" key="1">
    <citation type="submission" date="2022-11" db="EMBL/GenBank/DDBJ databases">
        <authorList>
            <person name="Petersen C."/>
        </authorList>
    </citation>
    <scope>NUCLEOTIDE SEQUENCE</scope>
    <source>
        <strain evidence="2">IBT 29864</strain>
    </source>
</reference>
<dbReference type="Proteomes" id="UP001147782">
    <property type="component" value="Unassembled WGS sequence"/>
</dbReference>
<protein>
    <submittedName>
        <fullName evidence="2">Uncharacterized protein</fullName>
    </submittedName>
</protein>
<keyword evidence="3" id="KW-1185">Reference proteome</keyword>
<proteinExistence type="predicted"/>
<dbReference type="EMBL" id="JAPZBS010000007">
    <property type="protein sequence ID" value="KAJ5368905.1"/>
    <property type="molecule type" value="Genomic_DNA"/>
</dbReference>
<dbReference type="RefSeq" id="XP_056553647.1">
    <property type="nucleotide sequence ID" value="XM_056701584.1"/>
</dbReference>
<name>A0A9W9V754_9EURO</name>
<dbReference type="GeneID" id="81440763"/>
<evidence type="ECO:0000313" key="2">
    <source>
        <dbReference type="EMBL" id="KAJ5368905.1"/>
    </source>
</evidence>
<feature type="region of interest" description="Disordered" evidence="1">
    <location>
        <begin position="123"/>
        <end position="199"/>
    </location>
</feature>
<reference evidence="2" key="2">
    <citation type="journal article" date="2023" name="IMA Fungus">
        <title>Comparative genomic study of the Penicillium genus elucidates a diverse pangenome and 15 lateral gene transfer events.</title>
        <authorList>
            <person name="Petersen C."/>
            <person name="Sorensen T."/>
            <person name="Nielsen M.R."/>
            <person name="Sondergaard T.E."/>
            <person name="Sorensen J.L."/>
            <person name="Fitzpatrick D.A."/>
            <person name="Frisvad J.C."/>
            <person name="Nielsen K.L."/>
        </authorList>
    </citation>
    <scope>NUCLEOTIDE SEQUENCE</scope>
    <source>
        <strain evidence="2">IBT 29864</strain>
    </source>
</reference>
<accession>A0A9W9V754</accession>
<evidence type="ECO:0000313" key="3">
    <source>
        <dbReference type="Proteomes" id="UP001147782"/>
    </source>
</evidence>
<sequence length="199" mass="22455">MTDELADLLDERYRDAKTAWPGNTSELSYAAYTAKYGDPELGAGWAAGWPIEDMVPMQGLIDSGYYDVVPSEPRNSSEWMGAHEIADIESGAYDHPGEWPPFPYEDDGLDDYYAGYEWEYMFSKQEDTEESDADANPSESEYHDDSDDEPFSPCARKRGEASWYPRQIASGPSDDIRRIDQMPVPQETAGLETTEDSSW</sequence>